<gene>
    <name evidence="8" type="ORF">PMAYCL1PPCAC_28117</name>
</gene>
<dbReference type="PANTHER" id="PTHR24409">
    <property type="entry name" value="ZINC FINGER PROTEIN 142"/>
    <property type="match status" value="1"/>
</dbReference>
<keyword evidence="9" id="KW-1185">Reference proteome</keyword>
<keyword evidence="2" id="KW-0677">Repeat</keyword>
<keyword evidence="4" id="KW-0862">Zinc</keyword>
<dbReference type="GO" id="GO:0005634">
    <property type="term" value="C:nucleus"/>
    <property type="evidence" value="ECO:0007669"/>
    <property type="project" value="TreeGrafter"/>
</dbReference>
<feature type="non-terminal residue" evidence="8">
    <location>
        <position position="1"/>
    </location>
</feature>
<dbReference type="PANTHER" id="PTHR24409:SF295">
    <property type="entry name" value="AZ2-RELATED"/>
    <property type="match status" value="1"/>
</dbReference>
<name>A0AAN5D903_9BILA</name>
<proteinExistence type="predicted"/>
<accession>A0AAN5D903</accession>
<keyword evidence="3 5" id="KW-0863">Zinc-finger</keyword>
<reference evidence="9" key="1">
    <citation type="submission" date="2022-10" db="EMBL/GenBank/DDBJ databases">
        <title>Genome assembly of Pristionchus species.</title>
        <authorList>
            <person name="Yoshida K."/>
            <person name="Sommer R.J."/>
        </authorList>
    </citation>
    <scope>NUCLEOTIDE SEQUENCE [LARGE SCALE GENOMIC DNA]</scope>
    <source>
        <strain evidence="9">RS5460</strain>
    </source>
</reference>
<dbReference type="PROSITE" id="PS00028">
    <property type="entry name" value="ZINC_FINGER_C2H2_1"/>
    <property type="match status" value="1"/>
</dbReference>
<dbReference type="GO" id="GO:0000981">
    <property type="term" value="F:DNA-binding transcription factor activity, RNA polymerase II-specific"/>
    <property type="evidence" value="ECO:0007669"/>
    <property type="project" value="TreeGrafter"/>
</dbReference>
<feature type="compositionally biased region" description="Polar residues" evidence="6">
    <location>
        <begin position="316"/>
        <end position="333"/>
    </location>
</feature>
<feature type="domain" description="C2H2-type" evidence="7">
    <location>
        <begin position="853"/>
        <end position="881"/>
    </location>
</feature>
<feature type="region of interest" description="Disordered" evidence="6">
    <location>
        <begin position="813"/>
        <end position="834"/>
    </location>
</feature>
<feature type="region of interest" description="Disordered" evidence="6">
    <location>
        <begin position="294"/>
        <end position="333"/>
    </location>
</feature>
<evidence type="ECO:0000256" key="4">
    <source>
        <dbReference type="ARBA" id="ARBA00022833"/>
    </source>
</evidence>
<evidence type="ECO:0000259" key="7">
    <source>
        <dbReference type="PROSITE" id="PS50157"/>
    </source>
</evidence>
<dbReference type="InterPro" id="IPR013087">
    <property type="entry name" value="Znf_C2H2_type"/>
</dbReference>
<feature type="compositionally biased region" description="Basic and acidic residues" evidence="6">
    <location>
        <begin position="548"/>
        <end position="557"/>
    </location>
</feature>
<evidence type="ECO:0000256" key="5">
    <source>
        <dbReference type="PROSITE-ProRule" id="PRU00042"/>
    </source>
</evidence>
<dbReference type="SMART" id="SM00355">
    <property type="entry name" value="ZnF_C2H2"/>
    <property type="match status" value="7"/>
</dbReference>
<evidence type="ECO:0000256" key="1">
    <source>
        <dbReference type="ARBA" id="ARBA00022723"/>
    </source>
</evidence>
<evidence type="ECO:0000313" key="8">
    <source>
        <dbReference type="EMBL" id="GMR57922.1"/>
    </source>
</evidence>
<dbReference type="GO" id="GO:0000977">
    <property type="term" value="F:RNA polymerase II transcription regulatory region sequence-specific DNA binding"/>
    <property type="evidence" value="ECO:0007669"/>
    <property type="project" value="TreeGrafter"/>
</dbReference>
<dbReference type="Gene3D" id="3.30.160.60">
    <property type="entry name" value="Classic Zinc Finger"/>
    <property type="match status" value="1"/>
</dbReference>
<protein>
    <recommendedName>
        <fullName evidence="7">C2H2-type domain-containing protein</fullName>
    </recommendedName>
</protein>
<organism evidence="8 9">
    <name type="scientific">Pristionchus mayeri</name>
    <dbReference type="NCBI Taxonomy" id="1317129"/>
    <lineage>
        <taxon>Eukaryota</taxon>
        <taxon>Metazoa</taxon>
        <taxon>Ecdysozoa</taxon>
        <taxon>Nematoda</taxon>
        <taxon>Chromadorea</taxon>
        <taxon>Rhabditida</taxon>
        <taxon>Rhabditina</taxon>
        <taxon>Diplogasteromorpha</taxon>
        <taxon>Diplogasteroidea</taxon>
        <taxon>Neodiplogasteridae</taxon>
        <taxon>Pristionchus</taxon>
    </lineage>
</organism>
<dbReference type="PROSITE" id="PS50157">
    <property type="entry name" value="ZINC_FINGER_C2H2_2"/>
    <property type="match status" value="1"/>
</dbReference>
<feature type="compositionally biased region" description="Basic and acidic residues" evidence="6">
    <location>
        <begin position="23"/>
        <end position="32"/>
    </location>
</feature>
<evidence type="ECO:0000313" key="9">
    <source>
        <dbReference type="Proteomes" id="UP001328107"/>
    </source>
</evidence>
<feature type="compositionally biased region" description="Basic and acidic residues" evidence="6">
    <location>
        <begin position="294"/>
        <end position="306"/>
    </location>
</feature>
<evidence type="ECO:0000256" key="6">
    <source>
        <dbReference type="SAM" id="MobiDB-lite"/>
    </source>
</evidence>
<dbReference type="GO" id="GO:0008270">
    <property type="term" value="F:zinc ion binding"/>
    <property type="evidence" value="ECO:0007669"/>
    <property type="project" value="UniProtKB-KW"/>
</dbReference>
<evidence type="ECO:0000256" key="3">
    <source>
        <dbReference type="ARBA" id="ARBA00022771"/>
    </source>
</evidence>
<evidence type="ECO:0000256" key="2">
    <source>
        <dbReference type="ARBA" id="ARBA00022737"/>
    </source>
</evidence>
<sequence>VFAGLDGRSKRMQDIKRRKRRGAGMEEEAKEKKNVVPYMQPRDGFVIVRQSTNFRCTVCGECDFPTLSSIVYHLRRVHSNLQLSQIEHWIHCAGCGYDTASLTGLGNHMREAAGAAAAAGTTPSCSLSTAFLCWQAEKDSEEATRFLAGLDPVPPSSGASSTAAEIKDEMIDEDDVIAPNTVPQGSSKKRKHNQRVDKRYILPRPGYTIIRRQHVLVCQLCGDGGFATCSSLDHHLRKVHKAGVHQAGMWMHCKRCGQDFCNISSVRSHVANEGDPESCGWVHVFMCWHEPDRRSANGDEDVKAEPMDEGMDPSDWPSTSYQGRSGSHGFNSTPKRYRKLFKPPTHADEGFVIVRRNTDLPCFGCTFRAPSLSTLSSHMPTKHKLSYSDVGAWMTCACGREFTSTTAMGDHVREKGEMGCSRDKVVLCWQHRIGGRETETPCFAGVYRSARVDPASLPVRAQLPMSTQGSLRLEPTTGWVRDDGEEEERMRNDYNNGLAIPPADDSHIIKEEVFDDLEEASSSNSQSDKNDQLLPRPPPSDDVQPPQRDLRRSDRPRQPPPRYLPQPGSSDAILDDLKSKMVHREAEVGWITAKQRTNLPCFGCELRFLSLSDFCHHMKHEHQLHLWDIGAWLECRCEREFLSDGTGLRQHIQNEGAETGCSINHVALCWKHAANRETETPCYSHYVANKPAFVHQTSRQPVITASSVHDHQRVKGKRSGPIFAQSERVDQRAIQKRNGAAAAVAALVEAVPGREITSADLFASSAVPDDFEVKEEEMDFTEGDGHTVDGPGSSGIIKEEELFLSALNQIGRATNGGEKDENEKLPAPKRMATFDPTGYEDEDRFVLRKTKQMACRSCGMNLDNPSVLAVHLRTVHAAEMSGLRRDWYEQQWLECVACKNVFHAADDHEEHLRSERRCTMADARLCWMEKMEG</sequence>
<dbReference type="Proteomes" id="UP001328107">
    <property type="component" value="Unassembled WGS sequence"/>
</dbReference>
<dbReference type="EMBL" id="BTRK01000006">
    <property type="protein sequence ID" value="GMR57922.1"/>
    <property type="molecule type" value="Genomic_DNA"/>
</dbReference>
<feature type="region of interest" description="Disordered" evidence="6">
    <location>
        <begin position="1"/>
        <end position="32"/>
    </location>
</feature>
<keyword evidence="1" id="KW-0479">Metal-binding</keyword>
<dbReference type="AlphaFoldDB" id="A0AAN5D903"/>
<feature type="compositionally biased region" description="Basic and acidic residues" evidence="6">
    <location>
        <begin position="817"/>
        <end position="826"/>
    </location>
</feature>
<comment type="caution">
    <text evidence="8">The sequence shown here is derived from an EMBL/GenBank/DDBJ whole genome shotgun (WGS) entry which is preliminary data.</text>
</comment>
<feature type="region of interest" description="Disordered" evidence="6">
    <location>
        <begin position="517"/>
        <end position="572"/>
    </location>
</feature>